<reference evidence="9" key="1">
    <citation type="journal article" date="2015" name="Proc. Natl. Acad. Sci. U.S.A.">
        <title>Bacterial clade with the ribosomal RNA operon on a small plasmid rather than the chromosome.</title>
        <authorList>
            <person name="Anda M."/>
            <person name="Ohtsubo Y."/>
            <person name="Okubo T."/>
            <person name="Sugawara M."/>
            <person name="Nagata Y."/>
            <person name="Tsuda M."/>
            <person name="Minamisawa K."/>
            <person name="Mitsui H."/>
        </authorList>
    </citation>
    <scope>NUCLEOTIDE SEQUENCE</scope>
    <source>
        <strain evidence="9">JCM 14755</strain>
    </source>
</reference>
<dbReference type="Pfam" id="PF14602">
    <property type="entry name" value="Hexapep_2"/>
    <property type="match status" value="1"/>
</dbReference>
<dbReference type="InterPro" id="IPR007691">
    <property type="entry name" value="LpxD"/>
</dbReference>
<keyword evidence="2 7" id="KW-0441">Lipid A biosynthesis</keyword>
<dbReference type="OrthoDB" id="9784739at2"/>
<dbReference type="NCBIfam" id="NF002060">
    <property type="entry name" value="PRK00892.1"/>
    <property type="match status" value="1"/>
</dbReference>
<dbReference type="PANTHER" id="PTHR43378">
    <property type="entry name" value="UDP-3-O-ACYLGLUCOSAMINE N-ACYLTRANSFERASE"/>
    <property type="match status" value="1"/>
</dbReference>
<dbReference type="Pfam" id="PF00132">
    <property type="entry name" value="Hexapep"/>
    <property type="match status" value="2"/>
</dbReference>
<dbReference type="UniPathway" id="UPA00973"/>
<dbReference type="PROSITE" id="PS00101">
    <property type="entry name" value="HEXAPEP_TRANSFERASES"/>
    <property type="match status" value="1"/>
</dbReference>
<dbReference type="Gene3D" id="3.40.1390.10">
    <property type="entry name" value="MurE/MurF, N-terminal domain"/>
    <property type="match status" value="1"/>
</dbReference>
<dbReference type="GO" id="GO:0103118">
    <property type="term" value="F:UDP-3-O-[(3R)-3-hydroxyacyl]-glucosamine N-acyltransferase activity"/>
    <property type="evidence" value="ECO:0007669"/>
    <property type="project" value="UniProtKB-EC"/>
</dbReference>
<keyword evidence="6 7" id="KW-0012">Acyltransferase</keyword>
<keyword evidence="5 7" id="KW-0443">Lipid metabolism</keyword>
<protein>
    <recommendedName>
        <fullName evidence="7">UDP-3-O-acylglucosamine N-acyltransferase</fullName>
        <ecNumber evidence="7">2.3.1.191</ecNumber>
    </recommendedName>
</protein>
<feature type="active site" description="Proton acceptor" evidence="7">
    <location>
        <position position="257"/>
    </location>
</feature>
<sequence>MVETSFFKRGEVRQLGALALLCEGTLFPEGAAERSIDGIATLERAGPSDISFFDNPRYAGDLASTRAGAILVTQRNLAMLPPEQPYILVRDTQAAFARIGAHLFPQALVPMALSGAVGLSPQASIDPAARLEPGVVVEPFAVIGPDVEIGTGTVIGANAVIGAGCRIGRDSAIGAHASLQHCLIGNRVILHPGVRVGQDGFGYAVGRDGILKQVQIGRVIIQDNVEIGANSTIDRGAVRDTVIGENTKIDNQVQIAHNVRIGRNCIIVSQVGIAGSATIGDNVAIGGQSGVSGHVTVGAGAQIAGVSTVAGDVPPGARWGGVPARPVRDWWREVTWLRDMARAGRSTGGKE</sequence>
<comment type="catalytic activity">
    <reaction evidence="7">
        <text>a UDP-3-O-[(3R)-3-hydroxyacyl]-alpha-D-glucosamine + a (3R)-hydroxyacyl-[ACP] = a UDP-2-N,3-O-bis[(3R)-3-hydroxyacyl]-alpha-D-glucosamine + holo-[ACP] + H(+)</text>
        <dbReference type="Rhea" id="RHEA:53836"/>
        <dbReference type="Rhea" id="RHEA-COMP:9685"/>
        <dbReference type="Rhea" id="RHEA-COMP:9945"/>
        <dbReference type="ChEBI" id="CHEBI:15378"/>
        <dbReference type="ChEBI" id="CHEBI:64479"/>
        <dbReference type="ChEBI" id="CHEBI:78827"/>
        <dbReference type="ChEBI" id="CHEBI:137740"/>
        <dbReference type="ChEBI" id="CHEBI:137748"/>
        <dbReference type="EC" id="2.3.1.191"/>
    </reaction>
</comment>
<dbReference type="CDD" id="cd03352">
    <property type="entry name" value="LbH_LpxD"/>
    <property type="match status" value="1"/>
</dbReference>
<dbReference type="GO" id="GO:0016410">
    <property type="term" value="F:N-acyltransferase activity"/>
    <property type="evidence" value="ECO:0007669"/>
    <property type="project" value="InterPro"/>
</dbReference>
<dbReference type="Pfam" id="PF04613">
    <property type="entry name" value="LpxD"/>
    <property type="match status" value="1"/>
</dbReference>
<evidence type="ECO:0000256" key="2">
    <source>
        <dbReference type="ARBA" id="ARBA00022556"/>
    </source>
</evidence>
<evidence type="ECO:0000313" key="9">
    <source>
        <dbReference type="EMBL" id="BAT28402.1"/>
    </source>
</evidence>
<dbReference type="HAMAP" id="MF_00523">
    <property type="entry name" value="LpxD"/>
    <property type="match status" value="1"/>
</dbReference>
<accession>A0A0P0Z368</accession>
<comment type="similarity">
    <text evidence="7">Belongs to the transferase hexapeptide repeat family. LpxD subfamily.</text>
</comment>
<comment type="function">
    <text evidence="7">Catalyzes the N-acylation of UDP-3-O-acylglucosamine using 3-hydroxyacyl-ACP as the acyl donor. Is involved in the biosynthesis of lipid A, a phosphorylated glycolipid that anchors the lipopolysaccharide to the outer membrane of the cell.</text>
</comment>
<keyword evidence="4 7" id="KW-0677">Repeat</keyword>
<dbReference type="GO" id="GO:0016020">
    <property type="term" value="C:membrane"/>
    <property type="evidence" value="ECO:0007669"/>
    <property type="project" value="GOC"/>
</dbReference>
<evidence type="ECO:0000256" key="3">
    <source>
        <dbReference type="ARBA" id="ARBA00022679"/>
    </source>
</evidence>
<dbReference type="InterPro" id="IPR020573">
    <property type="entry name" value="UDP_GlcNAc_AcTrfase_non-rep"/>
</dbReference>
<comment type="pathway">
    <text evidence="7">Bacterial outer membrane biogenesis; LPS lipid A biosynthesis.</text>
</comment>
<dbReference type="PANTHER" id="PTHR43378:SF2">
    <property type="entry name" value="UDP-3-O-ACYLGLUCOSAMINE N-ACYLTRANSFERASE 1, MITOCHONDRIAL-RELATED"/>
    <property type="match status" value="1"/>
</dbReference>
<evidence type="ECO:0000256" key="4">
    <source>
        <dbReference type="ARBA" id="ARBA00022737"/>
    </source>
</evidence>
<dbReference type="EMBL" id="LC066377">
    <property type="protein sequence ID" value="BAT28402.1"/>
    <property type="molecule type" value="Genomic_DNA"/>
</dbReference>
<dbReference type="NCBIfam" id="TIGR01853">
    <property type="entry name" value="lipid_A_lpxD"/>
    <property type="match status" value="1"/>
</dbReference>
<dbReference type="Gene3D" id="2.160.10.10">
    <property type="entry name" value="Hexapeptide repeat proteins"/>
    <property type="match status" value="1"/>
</dbReference>
<keyword evidence="1 7" id="KW-0444">Lipid biosynthesis</keyword>
<evidence type="ECO:0000259" key="8">
    <source>
        <dbReference type="Pfam" id="PF04613"/>
    </source>
</evidence>
<organism evidence="9">
    <name type="scientific">Aureimonas frigidaquae</name>
    <dbReference type="NCBI Taxonomy" id="424757"/>
    <lineage>
        <taxon>Bacteria</taxon>
        <taxon>Pseudomonadati</taxon>
        <taxon>Pseudomonadota</taxon>
        <taxon>Alphaproteobacteria</taxon>
        <taxon>Hyphomicrobiales</taxon>
        <taxon>Aurantimonadaceae</taxon>
        <taxon>Aureimonas</taxon>
    </lineage>
</organism>
<name>A0A0P0Z368_9HYPH</name>
<dbReference type="EC" id="2.3.1.191" evidence="7"/>
<gene>
    <name evidence="7" type="primary">lpxD</name>
</gene>
<dbReference type="RefSeq" id="WP_062226147.1">
    <property type="nucleotide sequence ID" value="NZ_BBWR01000002.1"/>
</dbReference>
<dbReference type="SUPFAM" id="SSF51161">
    <property type="entry name" value="Trimeric LpxA-like enzymes"/>
    <property type="match status" value="1"/>
</dbReference>
<comment type="subunit">
    <text evidence="7">Homotrimer.</text>
</comment>
<evidence type="ECO:0000256" key="7">
    <source>
        <dbReference type="HAMAP-Rule" id="MF_00523"/>
    </source>
</evidence>
<dbReference type="InterPro" id="IPR011004">
    <property type="entry name" value="Trimer_LpxA-like_sf"/>
</dbReference>
<dbReference type="InterPro" id="IPR018357">
    <property type="entry name" value="Hexapep_transf_CS"/>
</dbReference>
<dbReference type="InterPro" id="IPR001451">
    <property type="entry name" value="Hexapep"/>
</dbReference>
<evidence type="ECO:0000256" key="5">
    <source>
        <dbReference type="ARBA" id="ARBA00023098"/>
    </source>
</evidence>
<feature type="domain" description="UDP-3-O-[3-hydroxymyristoyl] glucosamine N-acyltransferase non-repeat region" evidence="8">
    <location>
        <begin position="34"/>
        <end position="100"/>
    </location>
</feature>
<dbReference type="AlphaFoldDB" id="A0A0P0Z368"/>
<dbReference type="GO" id="GO:0009245">
    <property type="term" value="P:lipid A biosynthetic process"/>
    <property type="evidence" value="ECO:0007669"/>
    <property type="project" value="UniProtKB-UniRule"/>
</dbReference>
<evidence type="ECO:0000256" key="1">
    <source>
        <dbReference type="ARBA" id="ARBA00022516"/>
    </source>
</evidence>
<proteinExistence type="inferred from homology"/>
<keyword evidence="3 7" id="KW-0808">Transferase</keyword>
<evidence type="ECO:0000256" key="6">
    <source>
        <dbReference type="ARBA" id="ARBA00023315"/>
    </source>
</evidence>